<comment type="catalytic activity">
    <reaction evidence="8">
        <text>tRNA(Leu) + L-leucine + ATP = L-leucyl-tRNA(Leu) + AMP + diphosphate</text>
        <dbReference type="Rhea" id="RHEA:11688"/>
        <dbReference type="Rhea" id="RHEA-COMP:9613"/>
        <dbReference type="Rhea" id="RHEA-COMP:9622"/>
        <dbReference type="ChEBI" id="CHEBI:30616"/>
        <dbReference type="ChEBI" id="CHEBI:33019"/>
        <dbReference type="ChEBI" id="CHEBI:57427"/>
        <dbReference type="ChEBI" id="CHEBI:78442"/>
        <dbReference type="ChEBI" id="CHEBI:78494"/>
        <dbReference type="ChEBI" id="CHEBI:456215"/>
        <dbReference type="EC" id="6.1.1.4"/>
    </reaction>
</comment>
<dbReference type="AlphaFoldDB" id="A0A1J3FDW5"/>
<dbReference type="FunFam" id="3.40.50.620:FF:000056">
    <property type="entry name" value="Leucine--tRNA ligase"/>
    <property type="match status" value="1"/>
</dbReference>
<dbReference type="Pfam" id="PF13603">
    <property type="entry name" value="tRNA-synt_1_2"/>
    <property type="match status" value="1"/>
</dbReference>
<keyword evidence="5" id="KW-0067">ATP-binding</keyword>
<dbReference type="NCBIfam" id="TIGR00396">
    <property type="entry name" value="leuS_bact"/>
    <property type="match status" value="1"/>
</dbReference>
<evidence type="ECO:0000256" key="4">
    <source>
        <dbReference type="ARBA" id="ARBA00022741"/>
    </source>
</evidence>
<dbReference type="InterPro" id="IPR025709">
    <property type="entry name" value="Leu_tRNA-synth_edit"/>
</dbReference>
<comment type="similarity">
    <text evidence="1">Belongs to the class-I aminoacyl-tRNA synthetase family.</text>
</comment>
<evidence type="ECO:0000256" key="8">
    <source>
        <dbReference type="ARBA" id="ARBA00047469"/>
    </source>
</evidence>
<evidence type="ECO:0000256" key="5">
    <source>
        <dbReference type="ARBA" id="ARBA00022840"/>
    </source>
</evidence>
<evidence type="ECO:0000256" key="2">
    <source>
        <dbReference type="ARBA" id="ARBA00013164"/>
    </source>
</evidence>
<dbReference type="PANTHER" id="PTHR43740">
    <property type="entry name" value="LEUCYL-TRNA SYNTHETASE"/>
    <property type="match status" value="1"/>
</dbReference>
<dbReference type="FunFam" id="3.90.740.10:FF:000049">
    <property type="entry name" value="Os01g0120300 protein"/>
    <property type="match status" value="1"/>
</dbReference>
<keyword evidence="4" id="KW-0547">Nucleotide-binding</keyword>
<organism evidence="12">
    <name type="scientific">Noccaea caerulescens</name>
    <name type="common">Alpine penny-cress</name>
    <name type="synonym">Thlaspi caerulescens</name>
    <dbReference type="NCBI Taxonomy" id="107243"/>
    <lineage>
        <taxon>Eukaryota</taxon>
        <taxon>Viridiplantae</taxon>
        <taxon>Streptophyta</taxon>
        <taxon>Embryophyta</taxon>
        <taxon>Tracheophyta</taxon>
        <taxon>Spermatophyta</taxon>
        <taxon>Magnoliopsida</taxon>
        <taxon>eudicotyledons</taxon>
        <taxon>Gunneridae</taxon>
        <taxon>Pentapetalae</taxon>
        <taxon>rosids</taxon>
        <taxon>malvids</taxon>
        <taxon>Brassicales</taxon>
        <taxon>Brassicaceae</taxon>
        <taxon>Coluteocarpeae</taxon>
        <taxon>Noccaea</taxon>
    </lineage>
</organism>
<evidence type="ECO:0000256" key="7">
    <source>
        <dbReference type="ARBA" id="ARBA00023146"/>
    </source>
</evidence>
<evidence type="ECO:0000256" key="6">
    <source>
        <dbReference type="ARBA" id="ARBA00022917"/>
    </source>
</evidence>
<dbReference type="InterPro" id="IPR009008">
    <property type="entry name" value="Val/Leu/Ile-tRNA-synth_edit"/>
</dbReference>
<protein>
    <recommendedName>
        <fullName evidence="2">leucine--tRNA ligase</fullName>
        <ecNumber evidence="2">6.1.1.4</ecNumber>
    </recommendedName>
</protein>
<dbReference type="Pfam" id="PF00133">
    <property type="entry name" value="tRNA-synt_1"/>
    <property type="match status" value="2"/>
</dbReference>
<dbReference type="EMBL" id="GEVK01010777">
    <property type="protein sequence ID" value="JAU42055.1"/>
    <property type="molecule type" value="Transcribed_RNA"/>
</dbReference>
<keyword evidence="6" id="KW-0648">Protein biosynthesis</keyword>
<dbReference type="InterPro" id="IPR009080">
    <property type="entry name" value="tRNAsynth_Ia_anticodon-bd"/>
</dbReference>
<dbReference type="SUPFAM" id="SSF52374">
    <property type="entry name" value="Nucleotidylyl transferase"/>
    <property type="match status" value="1"/>
</dbReference>
<feature type="domain" description="Leucyl-tRNA synthetase editing" evidence="11">
    <location>
        <begin position="33"/>
        <end position="225"/>
    </location>
</feature>
<evidence type="ECO:0000259" key="11">
    <source>
        <dbReference type="Pfam" id="PF13603"/>
    </source>
</evidence>
<dbReference type="PRINTS" id="PR00985">
    <property type="entry name" value="TRNASYNTHLEU"/>
</dbReference>
<dbReference type="Gene3D" id="3.40.50.620">
    <property type="entry name" value="HUPs"/>
    <property type="match status" value="2"/>
</dbReference>
<dbReference type="SUPFAM" id="SSF50677">
    <property type="entry name" value="ValRS/IleRS/LeuRS editing domain"/>
    <property type="match status" value="1"/>
</dbReference>
<feature type="domain" description="Aminoacyl-tRNA synthetase class Ia" evidence="9">
    <location>
        <begin position="241"/>
        <end position="402"/>
    </location>
</feature>
<dbReference type="Gene3D" id="1.10.730.10">
    <property type="entry name" value="Isoleucyl-tRNA Synthetase, Domain 1"/>
    <property type="match status" value="1"/>
</dbReference>
<dbReference type="Pfam" id="PF08264">
    <property type="entry name" value="Anticodon_1"/>
    <property type="match status" value="1"/>
</dbReference>
<dbReference type="FunFam" id="1.10.730.10:FF:000011">
    <property type="entry name" value="Leucine--tRNA ligase chloroplastic/mitochondrial"/>
    <property type="match status" value="1"/>
</dbReference>
<dbReference type="CDD" id="cd07958">
    <property type="entry name" value="Anticodon_Ia_Leu_BEm"/>
    <property type="match status" value="1"/>
</dbReference>
<dbReference type="InterPro" id="IPR014729">
    <property type="entry name" value="Rossmann-like_a/b/a_fold"/>
</dbReference>
<sequence length="704" mass="79772">MRQWMLKITAYADRLLEDLDELEWPESIKEMQRNWIGRSEGAELNFSILDGQGQETDKNITVYTTRPDTLFGATYMVVAPEHHLLSYFVTAEQKHQVEEYKDFASRKSDLERTELQKEKTGVFTGCYAKNPANGDAIPIWVADYVLASYGTGAIMAVPAHDTRDNEFALKYNIPIKWVVRNEANSSEEEAKQVFAGVGIIENSSSVETGLDINQLSSKEAALKVIEWAERTGNGKKKVNYKLRDWLFARQRYWGEPIPILILDESGETIAVSESELPLTLPELNDFTPTGTGEPPLSKAVSWVNTVDHATGKSAKRETSTMPQWAGSCWYYLRFMDPKNTEALVDKEKEKYWSPVDVYVGGAEHAVLHLLYSRFWHKVLYDIGVVSTKEPFKCVINQGIILGEVQYTAWKDQEGNYVSADTEERLNEHQQVTIPEEKVMKSGDHFVLKEDPSIRLIPRSYKMSKSRGNVVNPDDVVLEYGADSLRLYEMFMGPFRDSKTWNTSGIEGVHRFLARTWRLVIGSPQSDGSFKDGTIVTDDEPTLEQLRSLHKCIAKVTEEIESTRFNTGISGMMEFVNAAYKWNNQPRGIIESFVLLLSPYAPHMAEELWSRLGHSNSLAYESFPKADPEFLKDTTIVLPVQINGKTRGTIEVEEGCSEDDAFALASQDKKLEKYLDGQSIKKRIYVPGKILNVILDRTNVKATTK</sequence>
<accession>A0A1J3FDW5</accession>
<keyword evidence="3 12" id="KW-0436">Ligase</keyword>
<evidence type="ECO:0000313" key="12">
    <source>
        <dbReference type="EMBL" id="JAU42055.1"/>
    </source>
</evidence>
<keyword evidence="7" id="KW-0030">Aminoacyl-tRNA synthetase</keyword>
<dbReference type="InterPro" id="IPR002302">
    <property type="entry name" value="Leu-tRNA-ligase"/>
</dbReference>
<gene>
    <name evidence="12" type="ORF">LC_TR10573_c1_g1_i1_g.37457</name>
</gene>
<feature type="domain" description="Aminoacyl-tRNA synthetase class Ia" evidence="9">
    <location>
        <begin position="461"/>
        <end position="488"/>
    </location>
</feature>
<dbReference type="GO" id="GO:0005739">
    <property type="term" value="C:mitochondrion"/>
    <property type="evidence" value="ECO:0007669"/>
    <property type="project" value="UniProtKB-ARBA"/>
</dbReference>
<dbReference type="GO" id="GO:0005829">
    <property type="term" value="C:cytosol"/>
    <property type="evidence" value="ECO:0007669"/>
    <property type="project" value="TreeGrafter"/>
</dbReference>
<proteinExistence type="inferred from homology"/>
<dbReference type="GO" id="GO:0002161">
    <property type="term" value="F:aminoacyl-tRNA deacylase activity"/>
    <property type="evidence" value="ECO:0007669"/>
    <property type="project" value="InterPro"/>
</dbReference>
<evidence type="ECO:0000259" key="10">
    <source>
        <dbReference type="Pfam" id="PF08264"/>
    </source>
</evidence>
<evidence type="ECO:0000256" key="1">
    <source>
        <dbReference type="ARBA" id="ARBA00005594"/>
    </source>
</evidence>
<reference evidence="12" key="1">
    <citation type="submission" date="2016-07" db="EMBL/GenBank/DDBJ databases">
        <title>De novo transcriptome assembly of four accessions of the metal hyperaccumulator plant Noccaea caerulescens.</title>
        <authorList>
            <person name="Blande D."/>
            <person name="Halimaa P."/>
            <person name="Tervahauta A.I."/>
            <person name="Aarts M.G."/>
            <person name="Karenlampi S.O."/>
        </authorList>
    </citation>
    <scope>NUCLEOTIDE SEQUENCE</scope>
</reference>
<dbReference type="GO" id="GO:0005524">
    <property type="term" value="F:ATP binding"/>
    <property type="evidence" value="ECO:0007669"/>
    <property type="project" value="UniProtKB-KW"/>
</dbReference>
<dbReference type="GO" id="GO:0004823">
    <property type="term" value="F:leucine-tRNA ligase activity"/>
    <property type="evidence" value="ECO:0007669"/>
    <property type="project" value="UniProtKB-EC"/>
</dbReference>
<evidence type="ECO:0000256" key="3">
    <source>
        <dbReference type="ARBA" id="ARBA00022598"/>
    </source>
</evidence>
<dbReference type="InterPro" id="IPR013155">
    <property type="entry name" value="M/V/L/I-tRNA-synth_anticd-bd"/>
</dbReference>
<dbReference type="PANTHER" id="PTHR43740:SF2">
    <property type="entry name" value="LEUCINE--TRNA LIGASE, MITOCHONDRIAL"/>
    <property type="match status" value="1"/>
</dbReference>
<feature type="domain" description="Methionyl/Valyl/Leucyl/Isoleucyl-tRNA synthetase anticodon-binding" evidence="10">
    <location>
        <begin position="545"/>
        <end position="652"/>
    </location>
</feature>
<dbReference type="EC" id="6.1.1.4" evidence="2"/>
<dbReference type="InterPro" id="IPR002300">
    <property type="entry name" value="aa-tRNA-synth_Ia"/>
</dbReference>
<dbReference type="SUPFAM" id="SSF47323">
    <property type="entry name" value="Anticodon-binding domain of a subclass of class I aminoacyl-tRNA synthetases"/>
    <property type="match status" value="1"/>
</dbReference>
<evidence type="ECO:0000259" key="9">
    <source>
        <dbReference type="Pfam" id="PF00133"/>
    </source>
</evidence>
<name>A0A1J3FDW5_NOCCA</name>
<dbReference type="GO" id="GO:0006429">
    <property type="term" value="P:leucyl-tRNA aminoacylation"/>
    <property type="evidence" value="ECO:0007669"/>
    <property type="project" value="InterPro"/>
</dbReference>